<dbReference type="AlphaFoldDB" id="A0A0V0UB18"/>
<dbReference type="EMBL" id="JYDJ01000028">
    <property type="protein sequence ID" value="KRX48537.1"/>
    <property type="molecule type" value="Genomic_DNA"/>
</dbReference>
<name>A0A0V0UB18_9BILA</name>
<proteinExistence type="predicted"/>
<accession>A0A0V0UB18</accession>
<evidence type="ECO:0000313" key="2">
    <source>
        <dbReference type="Proteomes" id="UP000055048"/>
    </source>
</evidence>
<comment type="caution">
    <text evidence="1">The sequence shown here is derived from an EMBL/GenBank/DDBJ whole genome shotgun (WGS) entry which is preliminary data.</text>
</comment>
<keyword evidence="2" id="KW-1185">Reference proteome</keyword>
<sequence>MRWNEERNLSWESIRVAINHKFDRLNYASMAPSKAGKRNGQVKLARQKRATGCDGCGGGLLNSLFKDASKRGKASIFKRENFLPNKQNQAVCHYMLERMTTTLAKLKNH</sequence>
<protein>
    <submittedName>
        <fullName evidence="1">Uncharacterized protein</fullName>
    </submittedName>
</protein>
<evidence type="ECO:0000313" key="1">
    <source>
        <dbReference type="EMBL" id="KRX48537.1"/>
    </source>
</evidence>
<dbReference type="Proteomes" id="UP000055048">
    <property type="component" value="Unassembled WGS sequence"/>
</dbReference>
<organism evidence="1 2">
    <name type="scientific">Trichinella murrelli</name>
    <dbReference type="NCBI Taxonomy" id="144512"/>
    <lineage>
        <taxon>Eukaryota</taxon>
        <taxon>Metazoa</taxon>
        <taxon>Ecdysozoa</taxon>
        <taxon>Nematoda</taxon>
        <taxon>Enoplea</taxon>
        <taxon>Dorylaimia</taxon>
        <taxon>Trichinellida</taxon>
        <taxon>Trichinellidae</taxon>
        <taxon>Trichinella</taxon>
    </lineage>
</organism>
<reference evidence="1 2" key="1">
    <citation type="submission" date="2015-01" db="EMBL/GenBank/DDBJ databases">
        <title>Evolution of Trichinella species and genotypes.</title>
        <authorList>
            <person name="Korhonen P.K."/>
            <person name="Edoardo P."/>
            <person name="Giuseppe L.R."/>
            <person name="Gasser R.B."/>
        </authorList>
    </citation>
    <scope>NUCLEOTIDE SEQUENCE [LARGE SCALE GENOMIC DNA]</scope>
    <source>
        <strain evidence="1">ISS417</strain>
    </source>
</reference>
<gene>
    <name evidence="1" type="ORF">T05_11889</name>
</gene>